<dbReference type="GO" id="GO:0005524">
    <property type="term" value="F:ATP binding"/>
    <property type="evidence" value="ECO:0007669"/>
    <property type="project" value="UniProtKB-KW"/>
</dbReference>
<dbReference type="InterPro" id="IPR036890">
    <property type="entry name" value="HATPase_C_sf"/>
</dbReference>
<keyword evidence="8" id="KW-0902">Two-component regulatory system</keyword>
<dbReference type="GO" id="GO:0000155">
    <property type="term" value="F:phosphorelay sensor kinase activity"/>
    <property type="evidence" value="ECO:0007669"/>
    <property type="project" value="InterPro"/>
</dbReference>
<dbReference type="CDD" id="cd16917">
    <property type="entry name" value="HATPase_UhpB-NarQ-NarX-like"/>
    <property type="match status" value="1"/>
</dbReference>
<evidence type="ECO:0000256" key="3">
    <source>
        <dbReference type="ARBA" id="ARBA00022553"/>
    </source>
</evidence>
<feature type="transmembrane region" description="Helical" evidence="9">
    <location>
        <begin position="91"/>
        <end position="110"/>
    </location>
</feature>
<dbReference type="Pfam" id="PF07730">
    <property type="entry name" value="HisKA_3"/>
    <property type="match status" value="1"/>
</dbReference>
<dbReference type="SUPFAM" id="SSF55874">
    <property type="entry name" value="ATPase domain of HSP90 chaperone/DNA topoisomerase II/histidine kinase"/>
    <property type="match status" value="1"/>
</dbReference>
<dbReference type="EMBL" id="JADBEM010000001">
    <property type="protein sequence ID" value="MBE1605427.1"/>
    <property type="molecule type" value="Genomic_DNA"/>
</dbReference>
<dbReference type="GO" id="GO:0046983">
    <property type="term" value="F:protein dimerization activity"/>
    <property type="evidence" value="ECO:0007669"/>
    <property type="project" value="InterPro"/>
</dbReference>
<organism evidence="11 12">
    <name type="scientific">Actinopolymorpha pittospori</name>
    <dbReference type="NCBI Taxonomy" id="648752"/>
    <lineage>
        <taxon>Bacteria</taxon>
        <taxon>Bacillati</taxon>
        <taxon>Actinomycetota</taxon>
        <taxon>Actinomycetes</taxon>
        <taxon>Propionibacteriales</taxon>
        <taxon>Actinopolymorphaceae</taxon>
        <taxon>Actinopolymorpha</taxon>
    </lineage>
</organism>
<evidence type="ECO:0000256" key="9">
    <source>
        <dbReference type="SAM" id="Phobius"/>
    </source>
</evidence>
<gene>
    <name evidence="11" type="ORF">HEB94_002275</name>
</gene>
<keyword evidence="5" id="KW-0547">Nucleotide-binding</keyword>
<feature type="transmembrane region" description="Helical" evidence="9">
    <location>
        <begin position="115"/>
        <end position="134"/>
    </location>
</feature>
<dbReference type="Gene3D" id="1.20.5.1930">
    <property type="match status" value="1"/>
</dbReference>
<evidence type="ECO:0000313" key="11">
    <source>
        <dbReference type="EMBL" id="MBE1605427.1"/>
    </source>
</evidence>
<evidence type="ECO:0000256" key="5">
    <source>
        <dbReference type="ARBA" id="ARBA00022741"/>
    </source>
</evidence>
<dbReference type="PANTHER" id="PTHR24421">
    <property type="entry name" value="NITRATE/NITRITE SENSOR PROTEIN NARX-RELATED"/>
    <property type="match status" value="1"/>
</dbReference>
<keyword evidence="9" id="KW-1133">Transmembrane helix</keyword>
<evidence type="ECO:0000256" key="6">
    <source>
        <dbReference type="ARBA" id="ARBA00022777"/>
    </source>
</evidence>
<feature type="transmembrane region" description="Helical" evidence="9">
    <location>
        <begin position="140"/>
        <end position="160"/>
    </location>
</feature>
<sequence>MNPWRRLVARAGIATDIGLGAVFAGALALQASQIAVSWGGDYWLFGCVAGLVVCSVALLRRRHLVGAASVGLVVAVAAVLVGWVADLPHEPGPALALGLAVLVGSAIRALPVRSAVIVAAGGLLVVAAGFLVGLSGSSSAVVAVLNSITWLGSVAAGLYLRLLDTQRRAIAEQVRRDERLELARELHDVVAHHITGIVLQTQAAQIVSRKSPEKLSGSLADVEAAGSEALAAMRRVVGLLRDGDGDDAAGSTPRSERLTDLVDRFTALGPDVRLRLPDGEPGWPPEVTSTVYRIVQESLTNVSRHAAHARSVSVSVDRERDAVTVEVVDDASPIPTRYRRGGYGLVGMRERVEALGGTVLAGPRPGSGWSVRATVPLLAQDRR</sequence>
<keyword evidence="12" id="KW-1185">Reference proteome</keyword>
<evidence type="ECO:0000256" key="2">
    <source>
        <dbReference type="ARBA" id="ARBA00012438"/>
    </source>
</evidence>
<keyword evidence="9" id="KW-0812">Transmembrane</keyword>
<evidence type="ECO:0000256" key="8">
    <source>
        <dbReference type="ARBA" id="ARBA00023012"/>
    </source>
</evidence>
<evidence type="ECO:0000256" key="4">
    <source>
        <dbReference type="ARBA" id="ARBA00022679"/>
    </source>
</evidence>
<feature type="domain" description="Histidine kinase/HSP90-like ATPase" evidence="10">
    <location>
        <begin position="286"/>
        <end position="379"/>
    </location>
</feature>
<comment type="caution">
    <text evidence="11">The sequence shown here is derived from an EMBL/GenBank/DDBJ whole genome shotgun (WGS) entry which is preliminary data.</text>
</comment>
<feature type="transmembrane region" description="Helical" evidence="9">
    <location>
        <begin position="7"/>
        <end position="30"/>
    </location>
</feature>
<proteinExistence type="predicted"/>
<keyword evidence="4" id="KW-0808">Transferase</keyword>
<comment type="catalytic activity">
    <reaction evidence="1">
        <text>ATP + protein L-histidine = ADP + protein N-phospho-L-histidine.</text>
        <dbReference type="EC" id="2.7.13.3"/>
    </reaction>
</comment>
<dbReference type="GO" id="GO:0016020">
    <property type="term" value="C:membrane"/>
    <property type="evidence" value="ECO:0007669"/>
    <property type="project" value="InterPro"/>
</dbReference>
<keyword evidence="6 11" id="KW-0418">Kinase</keyword>
<dbReference type="PANTHER" id="PTHR24421:SF10">
    <property type="entry name" value="NITRATE_NITRITE SENSOR PROTEIN NARQ"/>
    <property type="match status" value="1"/>
</dbReference>
<evidence type="ECO:0000313" key="12">
    <source>
        <dbReference type="Proteomes" id="UP000638648"/>
    </source>
</evidence>
<dbReference type="InterPro" id="IPR003594">
    <property type="entry name" value="HATPase_dom"/>
</dbReference>
<keyword evidence="7" id="KW-0067">ATP-binding</keyword>
<dbReference type="EC" id="2.7.13.3" evidence="2"/>
<dbReference type="Pfam" id="PF02518">
    <property type="entry name" value="HATPase_c"/>
    <property type="match status" value="1"/>
</dbReference>
<dbReference type="Proteomes" id="UP000638648">
    <property type="component" value="Unassembled WGS sequence"/>
</dbReference>
<feature type="transmembrane region" description="Helical" evidence="9">
    <location>
        <begin position="42"/>
        <end position="59"/>
    </location>
</feature>
<accession>A0A927MY28</accession>
<dbReference type="AlphaFoldDB" id="A0A927MY28"/>
<feature type="transmembrane region" description="Helical" evidence="9">
    <location>
        <begin position="64"/>
        <end position="85"/>
    </location>
</feature>
<reference evidence="11" key="1">
    <citation type="submission" date="2020-10" db="EMBL/GenBank/DDBJ databases">
        <title>Sequencing the genomes of 1000 actinobacteria strains.</title>
        <authorList>
            <person name="Klenk H.-P."/>
        </authorList>
    </citation>
    <scope>NUCLEOTIDE SEQUENCE</scope>
    <source>
        <strain evidence="11">DSM 45354</strain>
    </source>
</reference>
<evidence type="ECO:0000256" key="1">
    <source>
        <dbReference type="ARBA" id="ARBA00000085"/>
    </source>
</evidence>
<dbReference type="SMART" id="SM00387">
    <property type="entry name" value="HATPase_c"/>
    <property type="match status" value="1"/>
</dbReference>
<dbReference type="Gene3D" id="3.30.565.10">
    <property type="entry name" value="Histidine kinase-like ATPase, C-terminal domain"/>
    <property type="match status" value="1"/>
</dbReference>
<evidence type="ECO:0000259" key="10">
    <source>
        <dbReference type="SMART" id="SM00387"/>
    </source>
</evidence>
<dbReference type="InterPro" id="IPR011712">
    <property type="entry name" value="Sig_transdc_His_kin_sub3_dim/P"/>
</dbReference>
<dbReference type="RefSeq" id="WP_192749769.1">
    <property type="nucleotide sequence ID" value="NZ_BAABJL010000013.1"/>
</dbReference>
<name>A0A927MY28_9ACTN</name>
<dbReference type="InterPro" id="IPR050482">
    <property type="entry name" value="Sensor_HK_TwoCompSys"/>
</dbReference>
<protein>
    <recommendedName>
        <fullName evidence="2">histidine kinase</fullName>
        <ecNumber evidence="2">2.7.13.3</ecNumber>
    </recommendedName>
</protein>
<evidence type="ECO:0000256" key="7">
    <source>
        <dbReference type="ARBA" id="ARBA00022840"/>
    </source>
</evidence>
<keyword evidence="9" id="KW-0472">Membrane</keyword>
<keyword evidence="3" id="KW-0597">Phosphoprotein</keyword>